<feature type="region of interest" description="Disordered" evidence="1">
    <location>
        <begin position="136"/>
        <end position="156"/>
    </location>
</feature>
<reference evidence="2" key="1">
    <citation type="journal article" date="2023" name="Mol. Plant Microbe Interact.">
        <title>Elucidating the Obligate Nature and Biological Capacity of an Invasive Fungal Corn Pathogen.</title>
        <authorList>
            <person name="MacCready J.S."/>
            <person name="Roggenkamp E.M."/>
            <person name="Gdanetz K."/>
            <person name="Chilvers M.I."/>
        </authorList>
    </citation>
    <scope>NUCLEOTIDE SEQUENCE</scope>
    <source>
        <strain evidence="2">PM02</strain>
    </source>
</reference>
<gene>
    <name evidence="2" type="ORF">P8C59_001099</name>
</gene>
<keyword evidence="3" id="KW-1185">Reference proteome</keyword>
<dbReference type="Proteomes" id="UP001217918">
    <property type="component" value="Unassembled WGS sequence"/>
</dbReference>
<feature type="compositionally biased region" description="Basic and acidic residues" evidence="1">
    <location>
        <begin position="7"/>
        <end position="21"/>
    </location>
</feature>
<feature type="region of interest" description="Disordered" evidence="1">
    <location>
        <begin position="1"/>
        <end position="68"/>
    </location>
</feature>
<protein>
    <submittedName>
        <fullName evidence="2">Uncharacterized protein</fullName>
    </submittedName>
</protein>
<name>A0AAD9M7F5_9PEZI</name>
<organism evidence="2 3">
    <name type="scientific">Phyllachora maydis</name>
    <dbReference type="NCBI Taxonomy" id="1825666"/>
    <lineage>
        <taxon>Eukaryota</taxon>
        <taxon>Fungi</taxon>
        <taxon>Dikarya</taxon>
        <taxon>Ascomycota</taxon>
        <taxon>Pezizomycotina</taxon>
        <taxon>Sordariomycetes</taxon>
        <taxon>Sordariomycetidae</taxon>
        <taxon>Phyllachorales</taxon>
        <taxon>Phyllachoraceae</taxon>
        <taxon>Phyllachora</taxon>
    </lineage>
</organism>
<accession>A0AAD9M7F5</accession>
<feature type="compositionally biased region" description="Polar residues" evidence="1">
    <location>
        <begin position="143"/>
        <end position="156"/>
    </location>
</feature>
<dbReference type="EMBL" id="JAQQPM010000001">
    <property type="protein sequence ID" value="KAK2067349.1"/>
    <property type="molecule type" value="Genomic_DNA"/>
</dbReference>
<comment type="caution">
    <text evidence="2">The sequence shown here is derived from an EMBL/GenBank/DDBJ whole genome shotgun (WGS) entry which is preliminary data.</text>
</comment>
<evidence type="ECO:0000313" key="2">
    <source>
        <dbReference type="EMBL" id="KAK2067349.1"/>
    </source>
</evidence>
<proteinExistence type="predicted"/>
<evidence type="ECO:0000313" key="3">
    <source>
        <dbReference type="Proteomes" id="UP001217918"/>
    </source>
</evidence>
<sequence length="156" mass="17265">MASSAATRDKQVAIHDSESHRPRNSARPSRHDWPDFSTSPRSRPIAIELPPPRKPSTASVDTPPEPLSARGDVIGGYFPLHENPTCSKLRLLATNATRAWLTEHYGRIYARSQGIIAFSVHENALPMGKYYPSNYEASRRSQHSQLPSPAPNTNAI</sequence>
<dbReference type="AlphaFoldDB" id="A0AAD9M7F5"/>
<evidence type="ECO:0000256" key="1">
    <source>
        <dbReference type="SAM" id="MobiDB-lite"/>
    </source>
</evidence>